<accession>A0A2M7S9S2</accession>
<evidence type="ECO:0000313" key="11">
    <source>
        <dbReference type="Proteomes" id="UP000229307"/>
    </source>
</evidence>
<evidence type="ECO:0000256" key="2">
    <source>
        <dbReference type="ARBA" id="ARBA00022519"/>
    </source>
</evidence>
<protein>
    <recommendedName>
        <fullName evidence="9">Cell division protein FtsQ/DivIB C-terminal domain-containing protein</fullName>
    </recommendedName>
</protein>
<evidence type="ECO:0000313" key="10">
    <source>
        <dbReference type="EMBL" id="PIZ16272.1"/>
    </source>
</evidence>
<evidence type="ECO:0000256" key="5">
    <source>
        <dbReference type="ARBA" id="ARBA00022989"/>
    </source>
</evidence>
<evidence type="ECO:0000256" key="8">
    <source>
        <dbReference type="SAM" id="Phobius"/>
    </source>
</evidence>
<evidence type="ECO:0000259" key="9">
    <source>
        <dbReference type="Pfam" id="PF03799"/>
    </source>
</evidence>
<name>A0A2M7S9S2_9BACT</name>
<keyword evidence="8" id="KW-0472">Membrane</keyword>
<keyword evidence="4 8" id="KW-0812">Transmembrane</keyword>
<feature type="domain" description="Cell division protein FtsQ/DivIB C-terminal" evidence="9">
    <location>
        <begin position="133"/>
        <end position="245"/>
    </location>
</feature>
<dbReference type="Gene3D" id="3.10.20.310">
    <property type="entry name" value="membrane protein fhac"/>
    <property type="match status" value="1"/>
</dbReference>
<feature type="transmembrane region" description="Helical" evidence="8">
    <location>
        <begin position="26"/>
        <end position="46"/>
    </location>
</feature>
<keyword evidence="3" id="KW-0132">Cell division</keyword>
<reference evidence="11" key="1">
    <citation type="submission" date="2017-09" db="EMBL/GenBank/DDBJ databases">
        <title>Depth-based differentiation of microbial function through sediment-hosted aquifers and enrichment of novel symbionts in the deep terrestrial subsurface.</title>
        <authorList>
            <person name="Probst A.J."/>
            <person name="Ladd B."/>
            <person name="Jarett J.K."/>
            <person name="Geller-Mcgrath D.E."/>
            <person name="Sieber C.M.K."/>
            <person name="Emerson J.B."/>
            <person name="Anantharaman K."/>
            <person name="Thomas B.C."/>
            <person name="Malmstrom R."/>
            <person name="Stieglmeier M."/>
            <person name="Klingl A."/>
            <person name="Woyke T."/>
            <person name="Ryan C.M."/>
            <person name="Banfield J.F."/>
        </authorList>
    </citation>
    <scope>NUCLEOTIDE SEQUENCE [LARGE SCALE GENOMIC DNA]</scope>
</reference>
<dbReference type="EMBL" id="PFMR01000199">
    <property type="protein sequence ID" value="PIZ16272.1"/>
    <property type="molecule type" value="Genomic_DNA"/>
</dbReference>
<evidence type="ECO:0000256" key="1">
    <source>
        <dbReference type="ARBA" id="ARBA00022475"/>
    </source>
</evidence>
<sequence>MRDARLKNKGVKKRKDKEGNGPRGEWLALLTVFLIIVLGVKFFEFAGRAYPLKSMEVKCRSEIDFSQFQALKKLSIGMNMLRIDPKDIAEELLRHPKIKDVRIQRHFSEGKLVITAGERVPFLRVMQEGSDIYSDVDEGGSVIGQSRNFSLDIPFVTTARLSDNEQKALLPKAAGFVKAAGAEGISVKEISELDMRDPQNLILVTGDGIEFHLGTGDFPGKLRKVKKLMGQIKTWGMSIEYVDLRFGGEAVLKPKASS</sequence>
<dbReference type="PANTHER" id="PTHR35851:SF1">
    <property type="entry name" value="CELL DIVISION PROTEIN FTSQ"/>
    <property type="match status" value="1"/>
</dbReference>
<dbReference type="Proteomes" id="UP000229307">
    <property type="component" value="Unassembled WGS sequence"/>
</dbReference>
<keyword evidence="1" id="KW-1003">Cell membrane</keyword>
<evidence type="ECO:0000256" key="6">
    <source>
        <dbReference type="ARBA" id="ARBA00023306"/>
    </source>
</evidence>
<dbReference type="Pfam" id="PF03799">
    <property type="entry name" value="FtsQ_DivIB_C"/>
    <property type="match status" value="1"/>
</dbReference>
<feature type="region of interest" description="Disordered" evidence="7">
    <location>
        <begin position="1"/>
        <end position="20"/>
    </location>
</feature>
<keyword evidence="2" id="KW-0997">Cell inner membrane</keyword>
<proteinExistence type="predicted"/>
<comment type="caution">
    <text evidence="10">The sequence shown here is derived from an EMBL/GenBank/DDBJ whole genome shotgun (WGS) entry which is preliminary data.</text>
</comment>
<dbReference type="PANTHER" id="PTHR35851">
    <property type="entry name" value="CELL DIVISION PROTEIN FTSQ"/>
    <property type="match status" value="1"/>
</dbReference>
<evidence type="ECO:0000256" key="4">
    <source>
        <dbReference type="ARBA" id="ARBA00022692"/>
    </source>
</evidence>
<evidence type="ECO:0000256" key="7">
    <source>
        <dbReference type="SAM" id="MobiDB-lite"/>
    </source>
</evidence>
<evidence type="ECO:0000256" key="3">
    <source>
        <dbReference type="ARBA" id="ARBA00022618"/>
    </source>
</evidence>
<dbReference type="GO" id="GO:0090529">
    <property type="term" value="P:cell septum assembly"/>
    <property type="evidence" value="ECO:0007669"/>
    <property type="project" value="InterPro"/>
</dbReference>
<gene>
    <name evidence="10" type="ORF">COY52_07545</name>
</gene>
<keyword evidence="6" id="KW-0131">Cell cycle</keyword>
<keyword evidence="5 8" id="KW-1133">Transmembrane helix</keyword>
<dbReference type="InterPro" id="IPR026579">
    <property type="entry name" value="FtsQ"/>
</dbReference>
<organism evidence="10 11">
    <name type="scientific">Candidatus Desantisbacteria bacterium CG_4_10_14_0_8_um_filter_48_22</name>
    <dbReference type="NCBI Taxonomy" id="1974543"/>
    <lineage>
        <taxon>Bacteria</taxon>
        <taxon>Candidatus Desantisiibacteriota</taxon>
    </lineage>
</organism>
<dbReference type="AlphaFoldDB" id="A0A2M7S9S2"/>
<dbReference type="InterPro" id="IPR005548">
    <property type="entry name" value="Cell_div_FtsQ/DivIB_C"/>
</dbReference>